<reference evidence="3" key="1">
    <citation type="submission" date="2016-10" db="EMBL/GenBank/DDBJ databases">
        <authorList>
            <person name="Varghese N."/>
            <person name="Submissions S."/>
        </authorList>
    </citation>
    <scope>NUCLEOTIDE SEQUENCE [LARGE SCALE GENOMIC DNA]</scope>
    <source>
        <strain evidence="3">CGMCC 1.10369</strain>
    </source>
</reference>
<gene>
    <name evidence="2" type="ORF">SAMN04488053_102346</name>
</gene>
<sequence>MNNIKSHLTFTLMLLAFLLMLITDFFPAFFLSIWIPAILFLLFSYLNGVTRKKEDKRDIKNLKLNMLYTAVLLVFYFAAAAVLHALGGSPQNATGFFNIILIILGSGSIFYHYFYYRKEMKARALYGEYFDSPR</sequence>
<organism evidence="2 3">
    <name type="scientific">Alkalicoccus daliensis</name>
    <dbReference type="NCBI Taxonomy" id="745820"/>
    <lineage>
        <taxon>Bacteria</taxon>
        <taxon>Bacillati</taxon>
        <taxon>Bacillota</taxon>
        <taxon>Bacilli</taxon>
        <taxon>Bacillales</taxon>
        <taxon>Bacillaceae</taxon>
        <taxon>Alkalicoccus</taxon>
    </lineage>
</organism>
<feature type="transmembrane region" description="Helical" evidence="1">
    <location>
        <begin position="93"/>
        <end position="114"/>
    </location>
</feature>
<evidence type="ECO:0000313" key="2">
    <source>
        <dbReference type="EMBL" id="SDN65248.1"/>
    </source>
</evidence>
<feature type="transmembrane region" description="Helical" evidence="1">
    <location>
        <begin position="7"/>
        <end position="23"/>
    </location>
</feature>
<keyword evidence="1" id="KW-0472">Membrane</keyword>
<feature type="transmembrane region" description="Helical" evidence="1">
    <location>
        <begin position="67"/>
        <end position="87"/>
    </location>
</feature>
<keyword evidence="1" id="KW-1133">Transmembrane helix</keyword>
<dbReference type="RefSeq" id="WP_090841712.1">
    <property type="nucleotide sequence ID" value="NZ_FNIL01000002.1"/>
</dbReference>
<proteinExistence type="predicted"/>
<dbReference type="Proteomes" id="UP000198778">
    <property type="component" value="Unassembled WGS sequence"/>
</dbReference>
<accession>A0A1H0D528</accession>
<feature type="transmembrane region" description="Helical" evidence="1">
    <location>
        <begin position="29"/>
        <end position="46"/>
    </location>
</feature>
<protein>
    <submittedName>
        <fullName evidence="2">Uncharacterized protein</fullName>
    </submittedName>
</protein>
<name>A0A1H0D528_9BACI</name>
<evidence type="ECO:0000256" key="1">
    <source>
        <dbReference type="SAM" id="Phobius"/>
    </source>
</evidence>
<keyword evidence="1" id="KW-0812">Transmembrane</keyword>
<dbReference type="AlphaFoldDB" id="A0A1H0D528"/>
<evidence type="ECO:0000313" key="3">
    <source>
        <dbReference type="Proteomes" id="UP000198778"/>
    </source>
</evidence>
<dbReference type="EMBL" id="FNIL01000002">
    <property type="protein sequence ID" value="SDN65248.1"/>
    <property type="molecule type" value="Genomic_DNA"/>
</dbReference>
<keyword evidence="3" id="KW-1185">Reference proteome</keyword>